<keyword evidence="8" id="KW-1185">Reference proteome</keyword>
<protein>
    <submittedName>
        <fullName evidence="7">Thiamine pyrophosphate-binding protein</fullName>
    </submittedName>
</protein>
<reference evidence="7 8" key="1">
    <citation type="submission" date="2019-08" db="EMBL/GenBank/DDBJ databases">
        <title>Aureimonas fodiniaquatilis sp. nov., isolated from a coal mine wastewater.</title>
        <authorList>
            <person name="Kim W."/>
        </authorList>
    </citation>
    <scope>NUCLEOTIDE SEQUENCE [LARGE SCALE GENOMIC DNA]</scope>
    <source>
        <strain evidence="7 8">CAU 1482</strain>
    </source>
</reference>
<dbReference type="EMBL" id="VTWH01000005">
    <property type="protein sequence ID" value="KAA0968519.1"/>
    <property type="molecule type" value="Genomic_DNA"/>
</dbReference>
<dbReference type="GO" id="GO:0005948">
    <property type="term" value="C:acetolactate synthase complex"/>
    <property type="evidence" value="ECO:0007669"/>
    <property type="project" value="TreeGrafter"/>
</dbReference>
<evidence type="ECO:0000259" key="6">
    <source>
        <dbReference type="Pfam" id="PF02776"/>
    </source>
</evidence>
<dbReference type="GO" id="GO:0050660">
    <property type="term" value="F:flavin adenine dinucleotide binding"/>
    <property type="evidence" value="ECO:0007669"/>
    <property type="project" value="TreeGrafter"/>
</dbReference>
<evidence type="ECO:0000256" key="3">
    <source>
        <dbReference type="RuleBase" id="RU362132"/>
    </source>
</evidence>
<dbReference type="SUPFAM" id="SSF52518">
    <property type="entry name" value="Thiamin diphosphate-binding fold (THDP-binding)"/>
    <property type="match status" value="2"/>
</dbReference>
<dbReference type="InterPro" id="IPR029061">
    <property type="entry name" value="THDP-binding"/>
</dbReference>
<evidence type="ECO:0000256" key="2">
    <source>
        <dbReference type="ARBA" id="ARBA00023052"/>
    </source>
</evidence>
<organism evidence="7 8">
    <name type="scientific">Aureimonas fodinaquatilis</name>
    <dbReference type="NCBI Taxonomy" id="2565783"/>
    <lineage>
        <taxon>Bacteria</taxon>
        <taxon>Pseudomonadati</taxon>
        <taxon>Pseudomonadota</taxon>
        <taxon>Alphaproteobacteria</taxon>
        <taxon>Hyphomicrobiales</taxon>
        <taxon>Aurantimonadaceae</taxon>
        <taxon>Aureimonas</taxon>
    </lineage>
</organism>
<dbReference type="PANTHER" id="PTHR18968:SF120">
    <property type="entry name" value="ACETOLACTATE SYNTHASE LARGE SUBUNIT"/>
    <property type="match status" value="1"/>
</dbReference>
<comment type="caution">
    <text evidence="7">The sequence shown here is derived from an EMBL/GenBank/DDBJ whole genome shotgun (WGS) entry which is preliminary data.</text>
</comment>
<dbReference type="SUPFAM" id="SSF52467">
    <property type="entry name" value="DHS-like NAD/FAD-binding domain"/>
    <property type="match status" value="1"/>
</dbReference>
<dbReference type="GO" id="GO:0009099">
    <property type="term" value="P:L-valine biosynthetic process"/>
    <property type="evidence" value="ECO:0007669"/>
    <property type="project" value="TreeGrafter"/>
</dbReference>
<evidence type="ECO:0000313" key="8">
    <source>
        <dbReference type="Proteomes" id="UP000324738"/>
    </source>
</evidence>
<evidence type="ECO:0000313" key="7">
    <source>
        <dbReference type="EMBL" id="KAA0968519.1"/>
    </source>
</evidence>
<evidence type="ECO:0000256" key="1">
    <source>
        <dbReference type="ARBA" id="ARBA00007812"/>
    </source>
</evidence>
<dbReference type="GO" id="GO:0030976">
    <property type="term" value="F:thiamine pyrophosphate binding"/>
    <property type="evidence" value="ECO:0007669"/>
    <property type="project" value="InterPro"/>
</dbReference>
<dbReference type="InterPro" id="IPR029035">
    <property type="entry name" value="DHS-like_NAD/FAD-binding_dom"/>
</dbReference>
<dbReference type="NCBIfam" id="NF006052">
    <property type="entry name" value="PRK08199.1"/>
    <property type="match status" value="1"/>
</dbReference>
<dbReference type="PANTHER" id="PTHR18968">
    <property type="entry name" value="THIAMINE PYROPHOSPHATE ENZYMES"/>
    <property type="match status" value="1"/>
</dbReference>
<dbReference type="Gene3D" id="3.40.50.1220">
    <property type="entry name" value="TPP-binding domain"/>
    <property type="match status" value="1"/>
</dbReference>
<dbReference type="InterPro" id="IPR011766">
    <property type="entry name" value="TPP_enzyme_TPP-bd"/>
</dbReference>
<keyword evidence="2 3" id="KW-0786">Thiamine pyrophosphate</keyword>
<dbReference type="Pfam" id="PF00205">
    <property type="entry name" value="TPP_enzyme_M"/>
    <property type="match status" value="1"/>
</dbReference>
<accession>A0A5B0DTK9</accession>
<dbReference type="CDD" id="cd07035">
    <property type="entry name" value="TPP_PYR_POX_like"/>
    <property type="match status" value="1"/>
</dbReference>
<feature type="domain" description="Thiamine pyrophosphate enzyme N-terminal TPP-binding" evidence="6">
    <location>
        <begin position="4"/>
        <end position="118"/>
    </location>
</feature>
<name>A0A5B0DTK9_9HYPH</name>
<evidence type="ECO:0000259" key="5">
    <source>
        <dbReference type="Pfam" id="PF02775"/>
    </source>
</evidence>
<comment type="similarity">
    <text evidence="1 3">Belongs to the TPP enzyme family.</text>
</comment>
<dbReference type="GO" id="GO:0003984">
    <property type="term" value="F:acetolactate synthase activity"/>
    <property type="evidence" value="ECO:0007669"/>
    <property type="project" value="TreeGrafter"/>
</dbReference>
<dbReference type="CDD" id="cd00568">
    <property type="entry name" value="TPP_enzymes"/>
    <property type="match status" value="1"/>
</dbReference>
<dbReference type="FunFam" id="3.40.50.970:FF:000007">
    <property type="entry name" value="Acetolactate synthase"/>
    <property type="match status" value="1"/>
</dbReference>
<gene>
    <name evidence="7" type="ORF">FPY71_16665</name>
</gene>
<sequence length="554" mass="58791">MKRSGGQILVDCLSAQGITHVFGVPGESYLAVLDAFYDCSPQIRFVNTRNEGGASFMAEAHGKLTGQPGIAFVTRGPGATNASIGIHAAMQASTPMILFIGQIPMSVRGREAFQEVDYRAYFGPLAKWVTEIEDVERIPEIMSRAFATALSGRPGPVVVALPENVLSDMADVTPGRKVIVPEPAPAPAEIAQIAERLGKAERPLILAGGSRWTESGRNALHQFASANGLPVASAFRFNDLFDNHSQNYIGEAGIAMAPHVQKMIREADVILACGVRFGEMTTGDYSLFSAPDTPQFLIHAHAADSELGKIYQANLPVHSGPNTLFAALADQSLALSPGREAWRASGRDAFVAALECPQQPGPVDMAAVMAHLRQILPDDVIVTNGAGNFATWPGKFLPLKTAGRLLAPQSGAMGYGLPAAVAAKLAAPERLVLCFAGDGDFQMNIQELATASQSGAAPVVLVLNNGTYGTIRMHQERHFPGRVSATDLSNPDFVKLAQAFGFHSERVDTTAGFAAAFDRATAAPNGAVLELIIDKESLTPRQTLSQIRAAAMQK</sequence>
<dbReference type="InterPro" id="IPR045229">
    <property type="entry name" value="TPP_enz"/>
</dbReference>
<dbReference type="GO" id="GO:0000287">
    <property type="term" value="F:magnesium ion binding"/>
    <property type="evidence" value="ECO:0007669"/>
    <property type="project" value="InterPro"/>
</dbReference>
<dbReference type="GO" id="GO:0009097">
    <property type="term" value="P:isoleucine biosynthetic process"/>
    <property type="evidence" value="ECO:0007669"/>
    <property type="project" value="TreeGrafter"/>
</dbReference>
<dbReference type="AlphaFoldDB" id="A0A5B0DTK9"/>
<evidence type="ECO:0000259" key="4">
    <source>
        <dbReference type="Pfam" id="PF00205"/>
    </source>
</evidence>
<proteinExistence type="inferred from homology"/>
<dbReference type="InterPro" id="IPR012001">
    <property type="entry name" value="Thiamin_PyroP_enz_TPP-bd_dom"/>
</dbReference>
<dbReference type="Pfam" id="PF02775">
    <property type="entry name" value="TPP_enzyme_C"/>
    <property type="match status" value="1"/>
</dbReference>
<dbReference type="OrthoDB" id="4494979at2"/>
<dbReference type="Gene3D" id="3.40.50.970">
    <property type="match status" value="2"/>
</dbReference>
<dbReference type="RefSeq" id="WP_149301468.1">
    <property type="nucleotide sequence ID" value="NZ_VTWH01000005.1"/>
</dbReference>
<dbReference type="InterPro" id="IPR012000">
    <property type="entry name" value="Thiamin_PyroP_enz_cen_dom"/>
</dbReference>
<dbReference type="Proteomes" id="UP000324738">
    <property type="component" value="Unassembled WGS sequence"/>
</dbReference>
<feature type="domain" description="Thiamine pyrophosphate enzyme TPP-binding" evidence="5">
    <location>
        <begin position="385"/>
        <end position="529"/>
    </location>
</feature>
<feature type="domain" description="Thiamine pyrophosphate enzyme central" evidence="4">
    <location>
        <begin position="190"/>
        <end position="327"/>
    </location>
</feature>
<dbReference type="Pfam" id="PF02776">
    <property type="entry name" value="TPP_enzyme_N"/>
    <property type="match status" value="1"/>
</dbReference>